<name>A0A516RJJ7_STRST</name>
<evidence type="ECO:0000313" key="2">
    <source>
        <dbReference type="EMBL" id="QDQ15837.1"/>
    </source>
</evidence>
<dbReference type="AlphaFoldDB" id="A0A516RJJ7"/>
<keyword evidence="1" id="KW-0472">Membrane</keyword>
<keyword evidence="1" id="KW-1133">Transmembrane helix</keyword>
<dbReference type="RefSeq" id="WP_144323039.1">
    <property type="nucleotide sequence ID" value="NZ_CP040916.1"/>
</dbReference>
<organism evidence="2 3">
    <name type="scientific">Streptomyces spectabilis</name>
    <dbReference type="NCBI Taxonomy" id="68270"/>
    <lineage>
        <taxon>Bacteria</taxon>
        <taxon>Bacillati</taxon>
        <taxon>Actinomycetota</taxon>
        <taxon>Actinomycetes</taxon>
        <taxon>Kitasatosporales</taxon>
        <taxon>Streptomycetaceae</taxon>
        <taxon>Streptomyces</taxon>
    </lineage>
</organism>
<proteinExistence type="predicted"/>
<reference evidence="2 3" key="1">
    <citation type="journal article" date="2019" name="J. Ind. Microbiol. Biotechnol.">
        <title>The complete genomic sequence of Streptomyces spectabilis NRRL-2792 and identification of secondary metabolite biosynthetic gene clusters.</title>
        <authorList>
            <person name="Sinha A."/>
            <person name="Phillips-Salemka S."/>
            <person name="Niraula T.A."/>
            <person name="Short K.A."/>
            <person name="Niraula N.P."/>
        </authorList>
    </citation>
    <scope>NUCLEOTIDE SEQUENCE [LARGE SCALE GENOMIC DNA]</scope>
    <source>
        <strain evidence="2 3">NRRL 2792</strain>
    </source>
</reference>
<keyword evidence="1" id="KW-0812">Transmembrane</keyword>
<dbReference type="EMBL" id="CP040916">
    <property type="protein sequence ID" value="QDQ15837.1"/>
    <property type="molecule type" value="Genomic_DNA"/>
</dbReference>
<protein>
    <submittedName>
        <fullName evidence="2">Uncharacterized protein</fullName>
    </submittedName>
</protein>
<feature type="transmembrane region" description="Helical" evidence="1">
    <location>
        <begin position="35"/>
        <end position="52"/>
    </location>
</feature>
<evidence type="ECO:0000313" key="3">
    <source>
        <dbReference type="Proteomes" id="UP000316806"/>
    </source>
</evidence>
<accession>A0A516RJJ7</accession>
<evidence type="ECO:0000256" key="1">
    <source>
        <dbReference type="SAM" id="Phobius"/>
    </source>
</evidence>
<sequence length="179" mass="19921">MVPPCSSSPWQNTDDTCGSGLFQASTAASEGFNDTFTWVALLTALGLVLAAVHRWRDKRAKLLEKDYVVLDKVVVELDTLQSMTATHADLSGLRRELSLVKQAEKRFPKIPFATVVDTVEAYETTVLSTECAKRITKRISDKKSVTEALELSRRQGAKIADIRAAIDSAQRVIDRRLRR</sequence>
<gene>
    <name evidence="2" type="ORF">FH965_39170</name>
</gene>
<dbReference type="Proteomes" id="UP000316806">
    <property type="component" value="Chromosome"/>
</dbReference>